<keyword evidence="2" id="KW-1185">Reference proteome</keyword>
<organism evidence="1 2">
    <name type="scientific">Dentiscutata heterogama</name>
    <dbReference type="NCBI Taxonomy" id="1316150"/>
    <lineage>
        <taxon>Eukaryota</taxon>
        <taxon>Fungi</taxon>
        <taxon>Fungi incertae sedis</taxon>
        <taxon>Mucoromycota</taxon>
        <taxon>Glomeromycotina</taxon>
        <taxon>Glomeromycetes</taxon>
        <taxon>Diversisporales</taxon>
        <taxon>Gigasporaceae</taxon>
        <taxon>Dentiscutata</taxon>
    </lineage>
</organism>
<comment type="caution">
    <text evidence="1">The sequence shown here is derived from an EMBL/GenBank/DDBJ whole genome shotgun (WGS) entry which is preliminary data.</text>
</comment>
<name>A0ACA9MNU6_9GLOM</name>
<protein>
    <submittedName>
        <fullName evidence="1">7176_t:CDS:1</fullName>
    </submittedName>
</protein>
<proteinExistence type="predicted"/>
<dbReference type="Proteomes" id="UP000789702">
    <property type="component" value="Unassembled WGS sequence"/>
</dbReference>
<evidence type="ECO:0000313" key="2">
    <source>
        <dbReference type="Proteomes" id="UP000789702"/>
    </source>
</evidence>
<sequence>LQLQRRDILYLPCFAYQVNLYVADIFKSNPDYVKVATNACSLLSFFNASTYWLGQFRYKQVLAYNKYPALIHPGEAR</sequence>
<reference evidence="1" key="1">
    <citation type="submission" date="2021-06" db="EMBL/GenBank/DDBJ databases">
        <authorList>
            <person name="Kallberg Y."/>
            <person name="Tangrot J."/>
            <person name="Rosling A."/>
        </authorList>
    </citation>
    <scope>NUCLEOTIDE SEQUENCE</scope>
    <source>
        <strain evidence="1">IL203A</strain>
    </source>
</reference>
<evidence type="ECO:0000313" key="1">
    <source>
        <dbReference type="EMBL" id="CAG8602783.1"/>
    </source>
</evidence>
<dbReference type="EMBL" id="CAJVPU010010157">
    <property type="protein sequence ID" value="CAG8602783.1"/>
    <property type="molecule type" value="Genomic_DNA"/>
</dbReference>
<feature type="non-terminal residue" evidence="1">
    <location>
        <position position="1"/>
    </location>
</feature>
<gene>
    <name evidence="1" type="ORF">DHETER_LOCUS7317</name>
</gene>
<accession>A0ACA9MNU6</accession>